<keyword evidence="3" id="KW-1185">Reference proteome</keyword>
<dbReference type="RefSeq" id="WP_014405848.1">
    <property type="nucleotide sequence ID" value="NC_017034.1"/>
</dbReference>
<gene>
    <name evidence="2" type="primary">glpQ</name>
    <name evidence="2" type="ordered locus">Mtc_1257</name>
</gene>
<dbReference type="EMBL" id="CP003243">
    <property type="protein sequence ID" value="AFD00011.1"/>
    <property type="molecule type" value="Genomic_DNA"/>
</dbReference>
<keyword evidence="2" id="KW-0378">Hydrolase</keyword>
<dbReference type="PROSITE" id="PS51704">
    <property type="entry name" value="GP_PDE"/>
    <property type="match status" value="1"/>
</dbReference>
<organism evidence="2 3">
    <name type="scientific">Methanocella conradii (strain DSM 24694 / JCM 17849 / CGMCC 1.5162 / HZ254)</name>
    <dbReference type="NCBI Taxonomy" id="1041930"/>
    <lineage>
        <taxon>Archaea</taxon>
        <taxon>Methanobacteriati</taxon>
        <taxon>Methanobacteriota</taxon>
        <taxon>Stenosarchaea group</taxon>
        <taxon>Methanomicrobia</taxon>
        <taxon>Methanocellales</taxon>
        <taxon>Methanocellaceae</taxon>
        <taxon>Methanocella</taxon>
    </lineage>
</organism>
<dbReference type="GO" id="GO:0008889">
    <property type="term" value="F:glycerophosphodiester phosphodiesterase activity"/>
    <property type="evidence" value="ECO:0007669"/>
    <property type="project" value="UniProtKB-EC"/>
</dbReference>
<dbReference type="PANTHER" id="PTHR46211:SF14">
    <property type="entry name" value="GLYCEROPHOSPHODIESTER PHOSPHODIESTERASE"/>
    <property type="match status" value="1"/>
</dbReference>
<dbReference type="GO" id="GO:0006629">
    <property type="term" value="P:lipid metabolic process"/>
    <property type="evidence" value="ECO:0007669"/>
    <property type="project" value="InterPro"/>
</dbReference>
<dbReference type="HOGENOM" id="CLU_030006_3_5_2"/>
<dbReference type="EC" id="3.1.4.46" evidence="2"/>
<dbReference type="Proteomes" id="UP000005233">
    <property type="component" value="Chromosome"/>
</dbReference>
<dbReference type="InterPro" id="IPR030395">
    <property type="entry name" value="GP_PDE_dom"/>
</dbReference>
<name>H8I9G6_METCZ</name>
<dbReference type="PANTHER" id="PTHR46211">
    <property type="entry name" value="GLYCEROPHOSPHORYL DIESTER PHOSPHODIESTERASE"/>
    <property type="match status" value="1"/>
</dbReference>
<dbReference type="KEGG" id="mez:Mtc_1257"/>
<feature type="domain" description="GP-PDE" evidence="1">
    <location>
        <begin position="4"/>
        <end position="230"/>
    </location>
</feature>
<accession>H8I9G6</accession>
<dbReference type="Pfam" id="PF03009">
    <property type="entry name" value="GDPD"/>
    <property type="match status" value="1"/>
</dbReference>
<dbReference type="Gene3D" id="3.20.20.190">
    <property type="entry name" value="Phosphatidylinositol (PI) phosphodiesterase"/>
    <property type="match status" value="1"/>
</dbReference>
<evidence type="ECO:0000259" key="1">
    <source>
        <dbReference type="PROSITE" id="PS51704"/>
    </source>
</evidence>
<protein>
    <submittedName>
        <fullName evidence="2">Glycerophosphoryl diester phosphodiesterase</fullName>
        <ecNumber evidence="2">3.1.4.46</ecNumber>
    </submittedName>
</protein>
<evidence type="ECO:0000313" key="2">
    <source>
        <dbReference type="EMBL" id="AFD00011.1"/>
    </source>
</evidence>
<reference evidence="2 3" key="1">
    <citation type="journal article" date="2012" name="J. Bacteriol.">
        <title>Complete genome sequence of a thermophilic methanogen, Methanocella conradii HZ254, isolated from Chinese rice field soil.</title>
        <authorList>
            <person name="Lu Z."/>
            <person name="Lu Y."/>
        </authorList>
    </citation>
    <scope>NUCLEOTIDE SEQUENCE [LARGE SCALE GENOMIC DNA]</scope>
    <source>
        <strain evidence="3">DSM 24694 / JCM 17849 / CGMCC 1.5162 / HZ254</strain>
    </source>
</reference>
<proteinExistence type="predicted"/>
<dbReference type="STRING" id="1041930.Mtc_1257"/>
<dbReference type="InterPro" id="IPR017946">
    <property type="entry name" value="PLC-like_Pdiesterase_TIM-brl"/>
</dbReference>
<sequence>MYYFEIVGHRGAPGQAPENTLLSFERAIRTGVDWIELDVRRSRDGVLVVIHDEMVDRTTDGSGRVSDMGFGELERLDAGAGQRIPSLQQVVDLAKGRVKMDIEIKEKGIEEDVVNTIKKNGIESQCMVSSFSYDSIKKVKELCPRLVTAAIMDEMPEDVEKYMDTLLGVDTRILMLSKKIVTEPFIGEARRLGFSLGIWNADTTAEIERYAAMDPEYLCSNYPEMLVEFRQAHSIV</sequence>
<evidence type="ECO:0000313" key="3">
    <source>
        <dbReference type="Proteomes" id="UP000005233"/>
    </source>
</evidence>
<dbReference type="SUPFAM" id="SSF51695">
    <property type="entry name" value="PLC-like phosphodiesterases"/>
    <property type="match status" value="1"/>
</dbReference>
<dbReference type="GeneID" id="11971383"/>
<dbReference type="eggNOG" id="arCOG00701">
    <property type="taxonomic scope" value="Archaea"/>
</dbReference>
<dbReference type="AlphaFoldDB" id="H8I9G6"/>
<dbReference type="OrthoDB" id="19020at2157"/>